<dbReference type="AlphaFoldDB" id="A0A928UYV9"/>
<evidence type="ECO:0000313" key="2">
    <source>
        <dbReference type="EMBL" id="MBE8715756.1"/>
    </source>
</evidence>
<evidence type="ECO:0000259" key="1">
    <source>
        <dbReference type="Pfam" id="PF13590"/>
    </source>
</evidence>
<dbReference type="RefSeq" id="WP_193906352.1">
    <property type="nucleotide sequence ID" value="NZ_PRDL01000001.1"/>
</dbReference>
<sequence>MLPLFSAVKGTPGRFISLALLLTLVACTPIRYYEIQAASPALKNLNTYRWEAAALTAADGANAYEFDSKFRAAVESGLKDKGYVAATSNADLIVDYRISVVTRPGIEEPAHGPHWSQDEAGNFYFTGWEEPQGTGNMLEHGVVTLSLRATKSNDLLWEGGVSKLLESGADQVDLTKGANAAAHALLQKVPSHKKP</sequence>
<accession>A0A928UYV9</accession>
<comment type="caution">
    <text evidence="2">The sequence shown here is derived from an EMBL/GenBank/DDBJ whole genome shotgun (WGS) entry which is preliminary data.</text>
</comment>
<dbReference type="Proteomes" id="UP000652567">
    <property type="component" value="Unassembled WGS sequence"/>
</dbReference>
<dbReference type="Pfam" id="PF13590">
    <property type="entry name" value="DUF4136"/>
    <property type="match status" value="1"/>
</dbReference>
<dbReference type="InterPro" id="IPR025411">
    <property type="entry name" value="DUF4136"/>
</dbReference>
<protein>
    <submittedName>
        <fullName evidence="2">DUF4136 domain-containing protein</fullName>
    </submittedName>
</protein>
<name>A0A928UYV9_9GAMM</name>
<evidence type="ECO:0000313" key="3">
    <source>
        <dbReference type="Proteomes" id="UP000652567"/>
    </source>
</evidence>
<gene>
    <name evidence="2" type="ORF">C4F51_00970</name>
</gene>
<dbReference type="EMBL" id="PRDL01000001">
    <property type="protein sequence ID" value="MBE8715756.1"/>
    <property type="molecule type" value="Genomic_DNA"/>
</dbReference>
<organism evidence="2 3">
    <name type="scientific">Cellvibrio polysaccharolyticus</name>
    <dbReference type="NCBI Taxonomy" id="2082724"/>
    <lineage>
        <taxon>Bacteria</taxon>
        <taxon>Pseudomonadati</taxon>
        <taxon>Pseudomonadota</taxon>
        <taxon>Gammaproteobacteria</taxon>
        <taxon>Cellvibrionales</taxon>
        <taxon>Cellvibrionaceae</taxon>
        <taxon>Cellvibrio</taxon>
    </lineage>
</organism>
<proteinExistence type="predicted"/>
<reference evidence="2" key="1">
    <citation type="submission" date="2018-07" db="EMBL/GenBank/DDBJ databases">
        <title>Genome assembly of strain Ka43.</title>
        <authorList>
            <person name="Kukolya J."/>
            <person name="Nagy I."/>
            <person name="Horvath B."/>
            <person name="Toth A."/>
        </authorList>
    </citation>
    <scope>NUCLEOTIDE SEQUENCE</scope>
    <source>
        <strain evidence="2">KB43</strain>
    </source>
</reference>
<dbReference type="Gene3D" id="3.30.160.670">
    <property type="match status" value="1"/>
</dbReference>
<feature type="domain" description="DUF4136" evidence="1">
    <location>
        <begin position="40"/>
        <end position="190"/>
    </location>
</feature>
<keyword evidence="3" id="KW-1185">Reference proteome</keyword>